<dbReference type="SUPFAM" id="SSF81383">
    <property type="entry name" value="F-box domain"/>
    <property type="match status" value="1"/>
</dbReference>
<evidence type="ECO:0000259" key="1">
    <source>
        <dbReference type="PROSITE" id="PS50181"/>
    </source>
</evidence>
<gene>
    <name evidence="2" type="ORF">PROFUN_00036</name>
</gene>
<accession>A0A2P6P0G4</accession>
<dbReference type="InParanoid" id="A0A2P6P0G4"/>
<dbReference type="InterPro" id="IPR001810">
    <property type="entry name" value="F-box_dom"/>
</dbReference>
<feature type="domain" description="F-box" evidence="1">
    <location>
        <begin position="5"/>
        <end position="54"/>
    </location>
</feature>
<dbReference type="AlphaFoldDB" id="A0A2P6P0G4"/>
<organism evidence="2 3">
    <name type="scientific">Planoprotostelium fungivorum</name>
    <dbReference type="NCBI Taxonomy" id="1890364"/>
    <lineage>
        <taxon>Eukaryota</taxon>
        <taxon>Amoebozoa</taxon>
        <taxon>Evosea</taxon>
        <taxon>Variosea</taxon>
        <taxon>Cavosteliida</taxon>
        <taxon>Cavosteliaceae</taxon>
        <taxon>Planoprotostelium</taxon>
    </lineage>
</organism>
<evidence type="ECO:0000313" key="2">
    <source>
        <dbReference type="EMBL" id="PRP89694.1"/>
    </source>
</evidence>
<sequence>MISGRTTILQLPRDILKIVISLITAEDVCTLSVTNKFFLNFTNEEAWPSRLRKIGGSRYTTQIAKLEYLRLHHHWMIHLRALFFRKFDPTINEFGILGQLKDVGKLDRDDLVIYLTSLGGRASSRMKVGELRSSIQEIVTQYVRRRTVPCILISQASKYLPNIRRQIEGIRFTPQVEVSCDLIQTESTHYPRLYHPPQRGHSFEAKDGLIVQGETFTGSLIDSSMELMEGSIESQRVSIVGSFVRWSTSKGNIGRLYIHQGSALLMEKCALSVEHIYIEEQGTLIIRDSSLRVGSITNANQPLISHRSTVYIDLSNTKIYNIDPRQPILQVSDFPSQEYVSSRHPSCTLKRSACGM</sequence>
<dbReference type="InterPro" id="IPR036047">
    <property type="entry name" value="F-box-like_dom_sf"/>
</dbReference>
<reference evidence="2 3" key="1">
    <citation type="journal article" date="2018" name="Genome Biol. Evol.">
        <title>Multiple Roots of Fruiting Body Formation in Amoebozoa.</title>
        <authorList>
            <person name="Hillmann F."/>
            <person name="Forbes G."/>
            <person name="Novohradska S."/>
            <person name="Ferling I."/>
            <person name="Riege K."/>
            <person name="Groth M."/>
            <person name="Westermann M."/>
            <person name="Marz M."/>
            <person name="Spaller T."/>
            <person name="Winckler T."/>
            <person name="Schaap P."/>
            <person name="Glockner G."/>
        </authorList>
    </citation>
    <scope>NUCLEOTIDE SEQUENCE [LARGE SCALE GENOMIC DNA]</scope>
    <source>
        <strain evidence="2 3">Jena</strain>
    </source>
</reference>
<dbReference type="PROSITE" id="PS50181">
    <property type="entry name" value="FBOX"/>
    <property type="match status" value="1"/>
</dbReference>
<protein>
    <recommendedName>
        <fullName evidence="1">F-box domain-containing protein</fullName>
    </recommendedName>
</protein>
<name>A0A2P6P0G4_9EUKA</name>
<comment type="caution">
    <text evidence="2">The sequence shown here is derived from an EMBL/GenBank/DDBJ whole genome shotgun (WGS) entry which is preliminary data.</text>
</comment>
<dbReference type="EMBL" id="MDYQ01000001">
    <property type="protein sequence ID" value="PRP89694.1"/>
    <property type="molecule type" value="Genomic_DNA"/>
</dbReference>
<proteinExistence type="predicted"/>
<evidence type="ECO:0000313" key="3">
    <source>
        <dbReference type="Proteomes" id="UP000241769"/>
    </source>
</evidence>
<dbReference type="Proteomes" id="UP000241769">
    <property type="component" value="Unassembled WGS sequence"/>
</dbReference>
<keyword evidence="3" id="KW-1185">Reference proteome</keyword>